<dbReference type="Pfam" id="PF14088">
    <property type="entry name" value="DUF4268"/>
    <property type="match status" value="1"/>
</dbReference>
<accession>A0A1S7DUE4</accession>
<evidence type="ECO:0000313" key="1">
    <source>
        <dbReference type="EMBL" id="AQY22736.1"/>
    </source>
</evidence>
<protein>
    <submittedName>
        <fullName evidence="1">Uncharacterized protein</fullName>
    </submittedName>
</protein>
<reference evidence="1 2" key="1">
    <citation type="submission" date="2015-06" db="EMBL/GenBank/DDBJ databases">
        <title>R. anatipestifer strain HXb2 is the most virulent strain so far, and the genome sequence would help us uncover the pathogenesis.</title>
        <authorList>
            <person name="Hu Q."/>
            <person name="Qi J."/>
            <person name="Bo H."/>
            <person name="Liu G."/>
            <person name="Tao M."/>
            <person name="Ding Y."/>
            <person name="Xue Y."/>
        </authorList>
    </citation>
    <scope>NUCLEOTIDE SEQUENCE [LARGE SCALE GENOMIC DNA]</scope>
    <source>
        <strain evidence="1 2">HXb2</strain>
    </source>
</reference>
<evidence type="ECO:0000313" key="2">
    <source>
        <dbReference type="Proteomes" id="UP000189883"/>
    </source>
</evidence>
<dbReference type="Proteomes" id="UP000189883">
    <property type="component" value="Chromosome"/>
</dbReference>
<organism evidence="1 2">
    <name type="scientific">Riemerella anatipestifer</name>
    <name type="common">Moraxella anatipestifer</name>
    <dbReference type="NCBI Taxonomy" id="34085"/>
    <lineage>
        <taxon>Bacteria</taxon>
        <taxon>Pseudomonadati</taxon>
        <taxon>Bacteroidota</taxon>
        <taxon>Flavobacteriia</taxon>
        <taxon>Flavobacteriales</taxon>
        <taxon>Weeksellaceae</taxon>
        <taxon>Riemerella</taxon>
    </lineage>
</organism>
<dbReference type="RefSeq" id="WP_014938570.1">
    <property type="nucleotide sequence ID" value="NZ_CP011859.1"/>
</dbReference>
<gene>
    <name evidence="1" type="ORF">AB406_1794</name>
</gene>
<dbReference type="AlphaFoldDB" id="A0A1S7DUE4"/>
<name>A0A1S7DUE4_RIEAN</name>
<dbReference type="InterPro" id="IPR025364">
    <property type="entry name" value="DUF4268"/>
</dbReference>
<proteinExistence type="predicted"/>
<sequence>MFSKQEAAQLKKEFWIAFGKSFPRKWLLYNTKIKDFSFKFFADNKKAMVCLDIEMKEELFRNAYFEKIQSLQSILDEALGEEAFFEETLYLDNGKEISRVWVECDGVSIFNKGSWQKIFEFFVEKMTAFETIFYEYEDFIKDI</sequence>
<dbReference type="EMBL" id="CP011859">
    <property type="protein sequence ID" value="AQY22736.1"/>
    <property type="molecule type" value="Genomic_DNA"/>
</dbReference>